<dbReference type="Proteomes" id="UP000030185">
    <property type="component" value="Unassembled WGS sequence"/>
</dbReference>
<dbReference type="EMBL" id="BBLT01000001">
    <property type="protein sequence ID" value="GAL83162.1"/>
    <property type="molecule type" value="Genomic_DNA"/>
</dbReference>
<sequence>MLQRVSDKLREAELKLELRFPKKLFDFIRKLESPEVIFGEEEWTFPIVTDDPDNPSENFIISKSIWFINQWNMNALVFAVGRYGDYLLALQDKNGRMLKQIFVLITESSEIKVFNTSLDKLIEYGPFDYMEWSDYYLKLEDGEVIRGEEMSD</sequence>
<dbReference type="RefSeq" id="WP_045457638.1">
    <property type="nucleotide sequence ID" value="NZ_BBLT01000001.1"/>
</dbReference>
<proteinExistence type="predicted"/>
<keyword evidence="2" id="KW-1185">Reference proteome</keyword>
<comment type="caution">
    <text evidence="1">The sequence shown here is derived from an EMBL/GenBank/DDBJ whole genome shotgun (WGS) entry which is preliminary data.</text>
</comment>
<evidence type="ECO:0000313" key="2">
    <source>
        <dbReference type="Proteomes" id="UP000030185"/>
    </source>
</evidence>
<name>A0A098L991_9BACT</name>
<protein>
    <recommendedName>
        <fullName evidence="3">Knr4/Smi1-like domain-containing protein</fullName>
    </recommendedName>
</protein>
<dbReference type="AlphaFoldDB" id="A0A098L991"/>
<organism evidence="1 2">
    <name type="scientific">Sporocytophaga myxococcoides</name>
    <dbReference type="NCBI Taxonomy" id="153721"/>
    <lineage>
        <taxon>Bacteria</taxon>
        <taxon>Pseudomonadati</taxon>
        <taxon>Bacteroidota</taxon>
        <taxon>Cytophagia</taxon>
        <taxon>Cytophagales</taxon>
        <taxon>Cytophagaceae</taxon>
        <taxon>Sporocytophaga</taxon>
    </lineage>
</organism>
<evidence type="ECO:0000313" key="1">
    <source>
        <dbReference type="EMBL" id="GAL83162.1"/>
    </source>
</evidence>
<gene>
    <name evidence="1" type="ORF">MYP_388</name>
</gene>
<accession>A0A098L991</accession>
<evidence type="ECO:0008006" key="3">
    <source>
        <dbReference type="Google" id="ProtNLM"/>
    </source>
</evidence>
<dbReference type="OrthoDB" id="9828434at2"/>
<reference evidence="1 2" key="1">
    <citation type="submission" date="2014-09" db="EMBL/GenBank/DDBJ databases">
        <title>Sporocytophaga myxococcoides PG-01 genome sequencing.</title>
        <authorList>
            <person name="Liu L."/>
            <person name="Gao P.J."/>
            <person name="Chen G.J."/>
            <person name="Wang L.S."/>
        </authorList>
    </citation>
    <scope>NUCLEOTIDE SEQUENCE [LARGE SCALE GENOMIC DNA]</scope>
    <source>
        <strain evidence="1 2">PG-01</strain>
    </source>
</reference>